<accession>A0ABV8RAS0</accession>
<dbReference type="EMBL" id="JBHSCY010000002">
    <property type="protein sequence ID" value="MFC4269396.1"/>
    <property type="molecule type" value="Genomic_DNA"/>
</dbReference>
<comment type="caution">
    <text evidence="2">The sequence shown here is derived from an EMBL/GenBank/DDBJ whole genome shotgun (WGS) entry which is preliminary data.</text>
</comment>
<protein>
    <submittedName>
        <fullName evidence="2">VOC family protein</fullName>
    </submittedName>
</protein>
<dbReference type="RefSeq" id="WP_377410472.1">
    <property type="nucleotide sequence ID" value="NZ_JBHSCY010000002.1"/>
</dbReference>
<proteinExistence type="predicted"/>
<evidence type="ECO:0000313" key="2">
    <source>
        <dbReference type="EMBL" id="MFC4269396.1"/>
    </source>
</evidence>
<organism evidence="2 3">
    <name type="scientific">Polaribacter marinivivus</name>
    <dbReference type="NCBI Taxonomy" id="1524260"/>
    <lineage>
        <taxon>Bacteria</taxon>
        <taxon>Pseudomonadati</taxon>
        <taxon>Bacteroidota</taxon>
        <taxon>Flavobacteriia</taxon>
        <taxon>Flavobacteriales</taxon>
        <taxon>Flavobacteriaceae</taxon>
    </lineage>
</organism>
<reference evidence="3" key="1">
    <citation type="journal article" date="2019" name="Int. J. Syst. Evol. Microbiol.">
        <title>The Global Catalogue of Microorganisms (GCM) 10K type strain sequencing project: providing services to taxonomists for standard genome sequencing and annotation.</title>
        <authorList>
            <consortium name="The Broad Institute Genomics Platform"/>
            <consortium name="The Broad Institute Genome Sequencing Center for Infectious Disease"/>
            <person name="Wu L."/>
            <person name="Ma J."/>
        </authorList>
    </citation>
    <scope>NUCLEOTIDE SEQUENCE [LARGE SCALE GENOMIC DNA]</scope>
    <source>
        <strain evidence="3">CECT 8655</strain>
    </source>
</reference>
<dbReference type="Pfam" id="PF00903">
    <property type="entry name" value="Glyoxalase"/>
    <property type="match status" value="1"/>
</dbReference>
<dbReference type="Gene3D" id="3.10.180.10">
    <property type="entry name" value="2,3-Dihydroxybiphenyl 1,2-Dioxygenase, domain 1"/>
    <property type="match status" value="1"/>
</dbReference>
<evidence type="ECO:0000259" key="1">
    <source>
        <dbReference type="Pfam" id="PF00903"/>
    </source>
</evidence>
<keyword evidence="3" id="KW-1185">Reference proteome</keyword>
<name>A0ABV8RAS0_9FLAO</name>
<dbReference type="InterPro" id="IPR004360">
    <property type="entry name" value="Glyas_Fos-R_dOase_dom"/>
</dbReference>
<dbReference type="SUPFAM" id="SSF54593">
    <property type="entry name" value="Glyoxalase/Bleomycin resistance protein/Dihydroxybiphenyl dioxygenase"/>
    <property type="match status" value="1"/>
</dbReference>
<gene>
    <name evidence="2" type="ORF">ACFOWD_10795</name>
</gene>
<sequence>MFKSVRSFIGAKDFSESCNFYKDLGFKEVTISDNMSYFKIDEKLGFYLQKAFVKDWVDNSMLFLEVDDIEAYLKKIEALDLLSKYKKCRLSKIVNNDWGREFFLHDPSGILWHIGCFNY</sequence>
<evidence type="ECO:0000313" key="3">
    <source>
        <dbReference type="Proteomes" id="UP001595826"/>
    </source>
</evidence>
<dbReference type="Proteomes" id="UP001595826">
    <property type="component" value="Unassembled WGS sequence"/>
</dbReference>
<feature type="domain" description="Glyoxalase/fosfomycin resistance/dioxygenase" evidence="1">
    <location>
        <begin position="9"/>
        <end position="114"/>
    </location>
</feature>
<dbReference type="InterPro" id="IPR029068">
    <property type="entry name" value="Glyas_Bleomycin-R_OHBP_Dase"/>
</dbReference>